<dbReference type="PROSITE" id="PS50883">
    <property type="entry name" value="EAL"/>
    <property type="match status" value="1"/>
</dbReference>
<evidence type="ECO:0000256" key="1">
    <source>
        <dbReference type="SAM" id="Phobius"/>
    </source>
</evidence>
<dbReference type="InterPro" id="IPR043128">
    <property type="entry name" value="Rev_trsase/Diguanyl_cyclase"/>
</dbReference>
<dbReference type="SUPFAM" id="SSF141868">
    <property type="entry name" value="EAL domain-like"/>
    <property type="match status" value="1"/>
</dbReference>
<sequence length="753" mass="80310">MVTAAGAIVAVLLWLLLRSASDVTLGYAGGPVALAAATYASWRVARQPRLARAVRTFWRRLEYASIFLLVASCVSLARANNNTGLSVQTAVPMLCGVLLLMQAFLGLPGPRRTAVGWLRALLDAATVAVASALIFWYAVLDLAPAGTSLVARTAAAIVGVGGVLLLVMIGKATSRPETMVEPMALRVLTVAPIAAIAGTILLIAGADWSRLALSVLALPLVGAAVCGGAALQRRSLAGEPRPVLTHRSLFNLLPFLAVTATAGLVVTVSAQEMTNRQRTVIIGAVLIAGFVVARQLLSLHENTIALRGIRRQQAELERLALTDSLTGLPNRARFGVVLGSRLDSCLPATALLIDVDDFKMINDTLGPAAGDQLLHQVAMRLRDRSAESELVARLGGDEFAVMLPVDDPRTAEEAAGRLLRALADPFDFGDQNLLLHASAGIAIAGHGETADEVLRNADIAMYAAKESGKASWTRFEPQMRQDMVSHALLASELRTAILRGELRLLYQPVYDLVTGRLAGAEALVRWQHPQRGFVSPAEFIPVAERSGLIVPLGTWVLREACEQLARWRDEHGDGAIEAVNVNVAVRQLREAGFVDEVAAVLSDTGLTPVNLILEVTESSVVDGWQVRATLEALHEMGVRLALDDFGTGQSSLSLLRAFPVDVLKLDKSFVDGIADGEDRGRLAVAGAVAQLAEHLQLKAVAEGIESQAQMDRLRAMGYRYGQGFFMARPLPAAECGALMADSRWTSTTVEVVP</sequence>
<dbReference type="eggNOG" id="COG5001">
    <property type="taxonomic scope" value="Bacteria"/>
</dbReference>
<dbReference type="KEGG" id="ams:AMIS_48190"/>
<evidence type="ECO:0000259" key="2">
    <source>
        <dbReference type="PROSITE" id="PS50883"/>
    </source>
</evidence>
<feature type="transmembrane region" description="Helical" evidence="1">
    <location>
        <begin position="252"/>
        <end position="271"/>
    </location>
</feature>
<dbReference type="PATRIC" id="fig|512565.3.peg.4806"/>
<keyword evidence="1" id="KW-1133">Transmembrane helix</keyword>
<evidence type="ECO:0000313" key="5">
    <source>
        <dbReference type="Proteomes" id="UP000007882"/>
    </source>
</evidence>
<evidence type="ECO:0000313" key="4">
    <source>
        <dbReference type="EMBL" id="BAL90039.1"/>
    </source>
</evidence>
<dbReference type="STRING" id="512565.AMIS_48190"/>
<proteinExistence type="predicted"/>
<dbReference type="EMBL" id="AP012319">
    <property type="protein sequence ID" value="BAL90039.1"/>
    <property type="molecule type" value="Genomic_DNA"/>
</dbReference>
<feature type="transmembrane region" description="Helical" evidence="1">
    <location>
        <begin position="89"/>
        <end position="108"/>
    </location>
</feature>
<feature type="transmembrane region" description="Helical" evidence="1">
    <location>
        <begin position="184"/>
        <end position="205"/>
    </location>
</feature>
<dbReference type="PANTHER" id="PTHR44757:SF2">
    <property type="entry name" value="BIOFILM ARCHITECTURE MAINTENANCE PROTEIN MBAA"/>
    <property type="match status" value="1"/>
</dbReference>
<dbReference type="Pfam" id="PF00563">
    <property type="entry name" value="EAL"/>
    <property type="match status" value="1"/>
</dbReference>
<dbReference type="CDD" id="cd01949">
    <property type="entry name" value="GGDEF"/>
    <property type="match status" value="1"/>
</dbReference>
<dbReference type="Proteomes" id="UP000007882">
    <property type="component" value="Chromosome"/>
</dbReference>
<dbReference type="InterPro" id="IPR029787">
    <property type="entry name" value="Nucleotide_cyclase"/>
</dbReference>
<keyword evidence="1" id="KW-0472">Membrane</keyword>
<keyword evidence="5" id="KW-1185">Reference proteome</keyword>
<feature type="transmembrane region" description="Helical" evidence="1">
    <location>
        <begin position="211"/>
        <end position="231"/>
    </location>
</feature>
<feature type="transmembrane region" description="Helical" evidence="1">
    <location>
        <begin position="151"/>
        <end position="172"/>
    </location>
</feature>
<organism evidence="4 5">
    <name type="scientific">Actinoplanes missouriensis (strain ATCC 14538 / DSM 43046 / CBS 188.64 / JCM 3121 / NBRC 102363 / NCIMB 12654 / NRRL B-3342 / UNCC 431)</name>
    <dbReference type="NCBI Taxonomy" id="512565"/>
    <lineage>
        <taxon>Bacteria</taxon>
        <taxon>Bacillati</taxon>
        <taxon>Actinomycetota</taxon>
        <taxon>Actinomycetes</taxon>
        <taxon>Micromonosporales</taxon>
        <taxon>Micromonosporaceae</taxon>
        <taxon>Actinoplanes</taxon>
    </lineage>
</organism>
<feature type="domain" description="GGDEF" evidence="3">
    <location>
        <begin position="346"/>
        <end position="477"/>
    </location>
</feature>
<feature type="transmembrane region" description="Helical" evidence="1">
    <location>
        <begin position="57"/>
        <end position="77"/>
    </location>
</feature>
<dbReference type="Gene3D" id="3.30.70.270">
    <property type="match status" value="1"/>
</dbReference>
<name>I0HAK2_ACTM4</name>
<dbReference type="PANTHER" id="PTHR44757">
    <property type="entry name" value="DIGUANYLATE CYCLASE DGCP"/>
    <property type="match status" value="1"/>
</dbReference>
<dbReference type="NCBIfam" id="TIGR00254">
    <property type="entry name" value="GGDEF"/>
    <property type="match status" value="1"/>
</dbReference>
<gene>
    <name evidence="4" type="ordered locus">AMIS_48190</name>
</gene>
<dbReference type="SMART" id="SM00267">
    <property type="entry name" value="GGDEF"/>
    <property type="match status" value="1"/>
</dbReference>
<feature type="domain" description="EAL" evidence="2">
    <location>
        <begin position="486"/>
        <end position="743"/>
    </location>
</feature>
<dbReference type="SUPFAM" id="SSF55073">
    <property type="entry name" value="Nucleotide cyclase"/>
    <property type="match status" value="1"/>
</dbReference>
<dbReference type="SMART" id="SM00052">
    <property type="entry name" value="EAL"/>
    <property type="match status" value="1"/>
</dbReference>
<accession>I0HAK2</accession>
<dbReference type="Pfam" id="PF00990">
    <property type="entry name" value="GGDEF"/>
    <property type="match status" value="1"/>
</dbReference>
<keyword evidence="1" id="KW-0812">Transmembrane</keyword>
<reference evidence="4 5" key="1">
    <citation type="submission" date="2012-02" db="EMBL/GenBank/DDBJ databases">
        <title>Complete genome sequence of Actinoplanes missouriensis 431 (= NBRC 102363).</title>
        <authorList>
            <person name="Ohnishi Y."/>
            <person name="Ishikawa J."/>
            <person name="Sekine M."/>
            <person name="Hosoyama A."/>
            <person name="Harada T."/>
            <person name="Narita H."/>
            <person name="Hata T."/>
            <person name="Konno Y."/>
            <person name="Tutikane K."/>
            <person name="Fujita N."/>
            <person name="Horinouchi S."/>
            <person name="Hayakawa M."/>
        </authorList>
    </citation>
    <scope>NUCLEOTIDE SEQUENCE [LARGE SCALE GENOMIC DNA]</scope>
    <source>
        <strain evidence="5">ATCC 14538 / DSM 43046 / CBS 188.64 / JCM 3121 / NBRC 102363 / NCIMB 12654 / NRRL B-3342 / UNCC 431</strain>
    </source>
</reference>
<dbReference type="PROSITE" id="PS50887">
    <property type="entry name" value="GGDEF"/>
    <property type="match status" value="1"/>
</dbReference>
<dbReference type="Gene3D" id="3.20.20.450">
    <property type="entry name" value="EAL domain"/>
    <property type="match status" value="1"/>
</dbReference>
<dbReference type="InterPro" id="IPR000160">
    <property type="entry name" value="GGDEF_dom"/>
</dbReference>
<protein>
    <submittedName>
        <fullName evidence="4">Putative diguanylate cyclase/phosphodiesterase</fullName>
    </submittedName>
</protein>
<dbReference type="AlphaFoldDB" id="I0HAK2"/>
<dbReference type="InterPro" id="IPR035919">
    <property type="entry name" value="EAL_sf"/>
</dbReference>
<dbReference type="InterPro" id="IPR052155">
    <property type="entry name" value="Biofilm_reg_signaling"/>
</dbReference>
<feature type="transmembrane region" description="Helical" evidence="1">
    <location>
        <begin position="120"/>
        <end position="139"/>
    </location>
</feature>
<dbReference type="HOGENOM" id="CLU_000445_129_3_11"/>
<feature type="transmembrane region" description="Helical" evidence="1">
    <location>
        <begin position="29"/>
        <end position="45"/>
    </location>
</feature>
<dbReference type="CDD" id="cd01948">
    <property type="entry name" value="EAL"/>
    <property type="match status" value="1"/>
</dbReference>
<evidence type="ECO:0000259" key="3">
    <source>
        <dbReference type="PROSITE" id="PS50887"/>
    </source>
</evidence>
<dbReference type="InterPro" id="IPR001633">
    <property type="entry name" value="EAL_dom"/>
</dbReference>